<evidence type="ECO:0000256" key="1">
    <source>
        <dbReference type="SAM" id="Phobius"/>
    </source>
</evidence>
<reference evidence="2" key="1">
    <citation type="submission" date="2023-03" db="EMBL/GenBank/DDBJ databases">
        <title>Bacterial isolates from washroom surfaces on a university campus.</title>
        <authorList>
            <person name="Holman D.B."/>
            <person name="Gzyl K.E."/>
            <person name="Taheri A.E."/>
        </authorList>
    </citation>
    <scope>NUCLEOTIDE SEQUENCE</scope>
    <source>
        <strain evidence="2">RD03</strain>
    </source>
</reference>
<feature type="transmembrane region" description="Helical" evidence="1">
    <location>
        <begin position="185"/>
        <end position="204"/>
    </location>
</feature>
<organism evidence="2 3">
    <name type="scientific">Heyndrickxia oleronia</name>
    <dbReference type="NCBI Taxonomy" id="38875"/>
    <lineage>
        <taxon>Bacteria</taxon>
        <taxon>Bacillati</taxon>
        <taxon>Bacillota</taxon>
        <taxon>Bacilli</taxon>
        <taxon>Bacillales</taxon>
        <taxon>Bacillaceae</taxon>
        <taxon>Heyndrickxia</taxon>
    </lineage>
</organism>
<dbReference type="Proteomes" id="UP001159179">
    <property type="component" value="Unassembled WGS sequence"/>
</dbReference>
<dbReference type="AlphaFoldDB" id="A0AAW6SKR2"/>
<feature type="transmembrane region" description="Helical" evidence="1">
    <location>
        <begin position="135"/>
        <end position="153"/>
    </location>
</feature>
<evidence type="ECO:0000313" key="3">
    <source>
        <dbReference type="Proteomes" id="UP001159179"/>
    </source>
</evidence>
<evidence type="ECO:0000313" key="2">
    <source>
        <dbReference type="EMBL" id="MDH5159325.1"/>
    </source>
</evidence>
<keyword evidence="1" id="KW-0812">Transmembrane</keyword>
<accession>A0AAW6SKR2</accession>
<name>A0AAW6SKR2_9BACI</name>
<feature type="transmembrane region" description="Helical" evidence="1">
    <location>
        <begin position="33"/>
        <end position="51"/>
    </location>
</feature>
<feature type="transmembrane region" description="Helical" evidence="1">
    <location>
        <begin position="108"/>
        <end position="129"/>
    </location>
</feature>
<keyword evidence="1" id="KW-0472">Membrane</keyword>
<feature type="transmembrane region" description="Helical" evidence="1">
    <location>
        <begin position="84"/>
        <end position="101"/>
    </location>
</feature>
<dbReference type="EMBL" id="JAROYP010000001">
    <property type="protein sequence ID" value="MDH5159325.1"/>
    <property type="molecule type" value="Genomic_DNA"/>
</dbReference>
<proteinExistence type="predicted"/>
<protein>
    <submittedName>
        <fullName evidence="2">Uncharacterized protein</fullName>
    </submittedName>
</protein>
<dbReference type="RefSeq" id="WP_280615328.1">
    <property type="nucleotide sequence ID" value="NZ_JAROYP010000001.1"/>
</dbReference>
<keyword evidence="1" id="KW-1133">Transmembrane helix</keyword>
<comment type="caution">
    <text evidence="2">The sequence shown here is derived from an EMBL/GenBank/DDBJ whole genome shotgun (WGS) entry which is preliminary data.</text>
</comment>
<feature type="transmembrane region" description="Helical" evidence="1">
    <location>
        <begin position="7"/>
        <end position="27"/>
    </location>
</feature>
<feature type="transmembrane region" description="Helical" evidence="1">
    <location>
        <begin position="58"/>
        <end position="78"/>
    </location>
</feature>
<sequence>MQKQDIIFAWLGSILCILFFLVVNYLTNPDYLWFIYPTFFILLWPISMYSIKHKNLKLHSLFTSVILILFFITINYVHSPFHPWFLYASYPILWWPILMFMEKGRKTVSLAIIGSLMTIVYYSFLNATISPQYPWAIYPCFVVLWWPLALFYAKKKEYYKFSIAASLLIILFFIAVNTVSSPNTIWAVYPIFIILWWPLSMYYFQYRRN</sequence>
<feature type="transmembrane region" description="Helical" evidence="1">
    <location>
        <begin position="158"/>
        <end position="179"/>
    </location>
</feature>
<gene>
    <name evidence="2" type="ORF">P5X88_00135</name>
</gene>